<feature type="domain" description="DUF4440" evidence="1">
    <location>
        <begin position="6"/>
        <end position="109"/>
    </location>
</feature>
<dbReference type="Pfam" id="PF14534">
    <property type="entry name" value="DUF4440"/>
    <property type="match status" value="1"/>
</dbReference>
<gene>
    <name evidence="2" type="ORF">GT747_06785</name>
    <name evidence="3" type="ORF">SAMN05444424_0562</name>
</gene>
<name>A0AAQ1MBT0_9FIRM</name>
<reference evidence="3" key="1">
    <citation type="submission" date="2016-11" db="EMBL/GenBank/DDBJ databases">
        <authorList>
            <person name="Varghese N."/>
            <person name="Submissions S."/>
        </authorList>
    </citation>
    <scope>NUCLEOTIDE SEQUENCE</scope>
    <source>
        <strain evidence="3">DSM 4029</strain>
    </source>
</reference>
<evidence type="ECO:0000313" key="3">
    <source>
        <dbReference type="EMBL" id="SHF75296.1"/>
    </source>
</evidence>
<sequence>MEQTVIGLEHEMWEAVLRRDGGAFRRLVSPNAVMICGGYRCDGSEYAEMVADFSISEYAIEQMEVVSASRDEVILHYLLRVAVDNSRDADLAGLFHVISVWKCAGGSWNLILNMDARIVEG</sequence>
<reference evidence="2 5" key="3">
    <citation type="journal article" date="2019" name="Nat. Med.">
        <title>A library of human gut bacterial isolates paired with longitudinal multiomics data enables mechanistic microbiome research.</title>
        <authorList>
            <person name="Poyet M."/>
            <person name="Groussin M."/>
            <person name="Gibbons S.M."/>
            <person name="Avila-Pacheco J."/>
            <person name="Jiang X."/>
            <person name="Kearney S.M."/>
            <person name="Perrotta A.R."/>
            <person name="Berdy B."/>
            <person name="Zhao S."/>
            <person name="Lieberman T.D."/>
            <person name="Swanson P.K."/>
            <person name="Smith M."/>
            <person name="Roesemann S."/>
            <person name="Alexander J.E."/>
            <person name="Rich S.A."/>
            <person name="Livny J."/>
            <person name="Vlamakis H."/>
            <person name="Clish C."/>
            <person name="Bullock K."/>
            <person name="Deik A."/>
            <person name="Scott J."/>
            <person name="Pierce K.A."/>
            <person name="Xavier R.J."/>
            <person name="Alm E.J."/>
        </authorList>
    </citation>
    <scope>NUCLEOTIDE SEQUENCE [LARGE SCALE GENOMIC DNA]</scope>
    <source>
        <strain evidence="2 5">BIOML-A2</strain>
    </source>
</reference>
<protein>
    <submittedName>
        <fullName evidence="2">DUF4440 domain-containing protein</fullName>
    </submittedName>
</protein>
<reference evidence="4" key="2">
    <citation type="submission" date="2016-11" db="EMBL/GenBank/DDBJ databases">
        <authorList>
            <person name="Jaros S."/>
            <person name="Januszkiewicz K."/>
            <person name="Wedrychowicz H."/>
        </authorList>
    </citation>
    <scope>NUCLEOTIDE SEQUENCE [LARGE SCALE GENOMIC DNA]</scope>
    <source>
        <strain evidence="4">DSM 4029</strain>
    </source>
</reference>
<dbReference type="SUPFAM" id="SSF54427">
    <property type="entry name" value="NTF2-like"/>
    <property type="match status" value="1"/>
</dbReference>
<evidence type="ECO:0000259" key="1">
    <source>
        <dbReference type="Pfam" id="PF14534"/>
    </source>
</evidence>
<accession>A0AAQ1MBT0</accession>
<dbReference type="RefSeq" id="WP_021659161.1">
    <property type="nucleotide sequence ID" value="NZ_FQVY01000001.1"/>
</dbReference>
<dbReference type="EMBL" id="FQVY01000001">
    <property type="protein sequence ID" value="SHF75296.1"/>
    <property type="molecule type" value="Genomic_DNA"/>
</dbReference>
<dbReference type="InterPro" id="IPR027843">
    <property type="entry name" value="DUF4440"/>
</dbReference>
<organism evidence="3 4">
    <name type="scientific">Bittarella massiliensis</name>
    <name type="common">ex Durand et al. 2017</name>
    <dbReference type="NCBI Taxonomy" id="1720313"/>
    <lineage>
        <taxon>Bacteria</taxon>
        <taxon>Bacillati</taxon>
        <taxon>Bacillota</taxon>
        <taxon>Clostridia</taxon>
        <taxon>Eubacteriales</taxon>
        <taxon>Oscillospiraceae</taxon>
        <taxon>Bittarella (ex Durand et al. 2017)</taxon>
    </lineage>
</organism>
<comment type="caution">
    <text evidence="3">The sequence shown here is derived from an EMBL/GenBank/DDBJ whole genome shotgun (WGS) entry which is preliminary data.</text>
</comment>
<proteinExistence type="predicted"/>
<dbReference type="Proteomes" id="UP000184089">
    <property type="component" value="Unassembled WGS sequence"/>
</dbReference>
<dbReference type="Proteomes" id="UP000474718">
    <property type="component" value="Unassembled WGS sequence"/>
</dbReference>
<evidence type="ECO:0000313" key="2">
    <source>
        <dbReference type="EMBL" id="MZL69467.1"/>
    </source>
</evidence>
<evidence type="ECO:0000313" key="5">
    <source>
        <dbReference type="Proteomes" id="UP000474718"/>
    </source>
</evidence>
<keyword evidence="5" id="KW-1185">Reference proteome</keyword>
<dbReference type="Gene3D" id="3.10.450.50">
    <property type="match status" value="1"/>
</dbReference>
<evidence type="ECO:0000313" key="4">
    <source>
        <dbReference type="Proteomes" id="UP000184089"/>
    </source>
</evidence>
<dbReference type="AlphaFoldDB" id="A0AAQ1MBT0"/>
<dbReference type="EMBL" id="WWVX01000004">
    <property type="protein sequence ID" value="MZL69467.1"/>
    <property type="molecule type" value="Genomic_DNA"/>
</dbReference>
<dbReference type="InterPro" id="IPR032710">
    <property type="entry name" value="NTF2-like_dom_sf"/>
</dbReference>